<sequence length="71" mass="8126">MKRVTTQEEGGPTHGIDLTGKKGKKPKKILLVKTRTSVTDVDRRDIRLKYAELLNIYVSCTKKLSKARQRK</sequence>
<accession>A0A0D3AR68</accession>
<organism evidence="2 3">
    <name type="scientific">Brassica oleracea var. oleracea</name>
    <dbReference type="NCBI Taxonomy" id="109376"/>
    <lineage>
        <taxon>Eukaryota</taxon>
        <taxon>Viridiplantae</taxon>
        <taxon>Streptophyta</taxon>
        <taxon>Embryophyta</taxon>
        <taxon>Tracheophyta</taxon>
        <taxon>Spermatophyta</taxon>
        <taxon>Magnoliopsida</taxon>
        <taxon>eudicotyledons</taxon>
        <taxon>Gunneridae</taxon>
        <taxon>Pentapetalae</taxon>
        <taxon>rosids</taxon>
        <taxon>malvids</taxon>
        <taxon>Brassicales</taxon>
        <taxon>Brassicaceae</taxon>
        <taxon>Brassiceae</taxon>
        <taxon>Brassica</taxon>
    </lineage>
</organism>
<dbReference type="HOGENOM" id="CLU_2743521_0_0_1"/>
<evidence type="ECO:0000313" key="2">
    <source>
        <dbReference type="EnsemblPlants" id="Bo2g092450.1"/>
    </source>
</evidence>
<proteinExistence type="predicted"/>
<name>A0A0D3AR68_BRAOL</name>
<dbReference type="EnsemblPlants" id="Bo2g092450.1">
    <property type="protein sequence ID" value="Bo2g092450.1"/>
    <property type="gene ID" value="Bo2g092450"/>
</dbReference>
<evidence type="ECO:0000313" key="3">
    <source>
        <dbReference type="Proteomes" id="UP000032141"/>
    </source>
</evidence>
<dbReference type="Gramene" id="Bo2g092450.1">
    <property type="protein sequence ID" value="Bo2g092450.1"/>
    <property type="gene ID" value="Bo2g092450"/>
</dbReference>
<dbReference type="AlphaFoldDB" id="A0A0D3AR68"/>
<feature type="region of interest" description="Disordered" evidence="1">
    <location>
        <begin position="1"/>
        <end position="22"/>
    </location>
</feature>
<protein>
    <submittedName>
        <fullName evidence="2">Uncharacterized protein</fullName>
    </submittedName>
</protein>
<reference evidence="2" key="2">
    <citation type="submission" date="2015-03" db="UniProtKB">
        <authorList>
            <consortium name="EnsemblPlants"/>
        </authorList>
    </citation>
    <scope>IDENTIFICATION</scope>
</reference>
<keyword evidence="3" id="KW-1185">Reference proteome</keyword>
<reference evidence="2 3" key="1">
    <citation type="journal article" date="2014" name="Genome Biol.">
        <title>Transcriptome and methylome profiling reveals relics of genome dominance in the mesopolyploid Brassica oleracea.</title>
        <authorList>
            <person name="Parkin I.A."/>
            <person name="Koh C."/>
            <person name="Tang H."/>
            <person name="Robinson S.J."/>
            <person name="Kagale S."/>
            <person name="Clarke W.E."/>
            <person name="Town C.D."/>
            <person name="Nixon J."/>
            <person name="Krishnakumar V."/>
            <person name="Bidwell S.L."/>
            <person name="Denoeud F."/>
            <person name="Belcram H."/>
            <person name="Links M.G."/>
            <person name="Just J."/>
            <person name="Clarke C."/>
            <person name="Bender T."/>
            <person name="Huebert T."/>
            <person name="Mason A.S."/>
            <person name="Pires J.C."/>
            <person name="Barker G."/>
            <person name="Moore J."/>
            <person name="Walley P.G."/>
            <person name="Manoli S."/>
            <person name="Batley J."/>
            <person name="Edwards D."/>
            <person name="Nelson M.N."/>
            <person name="Wang X."/>
            <person name="Paterson A.H."/>
            <person name="King G."/>
            <person name="Bancroft I."/>
            <person name="Chalhoub B."/>
            <person name="Sharpe A.G."/>
        </authorList>
    </citation>
    <scope>NUCLEOTIDE SEQUENCE</scope>
    <source>
        <strain evidence="2 3">cv. TO1000</strain>
    </source>
</reference>
<evidence type="ECO:0000256" key="1">
    <source>
        <dbReference type="SAM" id="MobiDB-lite"/>
    </source>
</evidence>
<dbReference type="Proteomes" id="UP000032141">
    <property type="component" value="Chromosome C2"/>
</dbReference>